<reference evidence="1 2" key="1">
    <citation type="journal article" date="2019" name="Environ. Microbiol.">
        <title>At the nexus of three kingdoms: the genome of the mycorrhizal fungus Gigaspora margarita provides insights into plant, endobacterial and fungal interactions.</title>
        <authorList>
            <person name="Venice F."/>
            <person name="Ghignone S."/>
            <person name="Salvioli di Fossalunga A."/>
            <person name="Amselem J."/>
            <person name="Novero M."/>
            <person name="Xianan X."/>
            <person name="Sedzielewska Toro K."/>
            <person name="Morin E."/>
            <person name="Lipzen A."/>
            <person name="Grigoriev I.V."/>
            <person name="Henrissat B."/>
            <person name="Martin F.M."/>
            <person name="Bonfante P."/>
        </authorList>
    </citation>
    <scope>NUCLEOTIDE SEQUENCE [LARGE SCALE GENOMIC DNA]</scope>
    <source>
        <strain evidence="1 2">BEG34</strain>
    </source>
</reference>
<dbReference type="EMBL" id="WTPW01000205">
    <property type="protein sequence ID" value="KAF0535475.1"/>
    <property type="molecule type" value="Genomic_DNA"/>
</dbReference>
<evidence type="ECO:0000313" key="1">
    <source>
        <dbReference type="EMBL" id="KAF0535475.1"/>
    </source>
</evidence>
<proteinExistence type="predicted"/>
<accession>A0A8H4AUX6</accession>
<dbReference type="AlphaFoldDB" id="A0A8H4AUX6"/>
<organism evidence="1 2">
    <name type="scientific">Gigaspora margarita</name>
    <dbReference type="NCBI Taxonomy" id="4874"/>
    <lineage>
        <taxon>Eukaryota</taxon>
        <taxon>Fungi</taxon>
        <taxon>Fungi incertae sedis</taxon>
        <taxon>Mucoromycota</taxon>
        <taxon>Glomeromycotina</taxon>
        <taxon>Glomeromycetes</taxon>
        <taxon>Diversisporales</taxon>
        <taxon>Gigasporaceae</taxon>
        <taxon>Gigaspora</taxon>
    </lineage>
</organism>
<keyword evidence="2" id="KW-1185">Reference proteome</keyword>
<name>A0A8H4AUX6_GIGMA</name>
<gene>
    <name evidence="1" type="ORF">F8M41_009597</name>
</gene>
<protein>
    <submittedName>
        <fullName evidence="1">Uncharacterized protein</fullName>
    </submittedName>
</protein>
<sequence>MFKLDIKLKDVRKNLVKEQDDWKINLKNSQNVFEDGKLEKLLINGGNNENKKDFKFRWSSVKFCGYGFIIKDGEVKQAKYRAFIIENKPEKKYKFESKYEDNSFECKNEFYYLCDLNFISFGNVTSILPWQTYISKNNISATPQFIKDVKETLEGETRDKKVENLKTNIAEKYAKIVSEYVKAKFGACLKILNRNKANTSKITHSLLEDDLQKNVIEFLGKRVLKAKVEIINYNENKKHFEKLQNLAYIFFLCNIDVHEKQPISIINRAPKLSNQIEIESEKHNQYIVDNISHAANLNFTMKYALTTWVMDNVETIAFQEETSLTLEQRP</sequence>
<dbReference type="Proteomes" id="UP000439903">
    <property type="component" value="Unassembled WGS sequence"/>
</dbReference>
<comment type="caution">
    <text evidence="1">The sequence shown here is derived from an EMBL/GenBank/DDBJ whole genome shotgun (WGS) entry which is preliminary data.</text>
</comment>
<evidence type="ECO:0000313" key="2">
    <source>
        <dbReference type="Proteomes" id="UP000439903"/>
    </source>
</evidence>